<accession>A0AAN9FA48</accession>
<reference evidence="9 10" key="1">
    <citation type="submission" date="2024-01" db="EMBL/GenBank/DDBJ databases">
        <title>The genomes of 5 underutilized Papilionoideae crops provide insights into root nodulation and disease resistance.</title>
        <authorList>
            <person name="Yuan L."/>
        </authorList>
    </citation>
    <scope>NUCLEOTIDE SEQUENCE [LARGE SCALE GENOMIC DNA]</scope>
    <source>
        <strain evidence="9">LY-2023</strain>
        <tissue evidence="9">Leaf</tissue>
    </source>
</reference>
<keyword evidence="5" id="KW-0375">Hydrogen ion transport</keyword>
<dbReference type="InterPro" id="IPR020781">
    <property type="entry name" value="ATPase_OSCP/d_CS"/>
</dbReference>
<organism evidence="9 10">
    <name type="scientific">Clitoria ternatea</name>
    <name type="common">Butterfly pea</name>
    <dbReference type="NCBI Taxonomy" id="43366"/>
    <lineage>
        <taxon>Eukaryota</taxon>
        <taxon>Viridiplantae</taxon>
        <taxon>Streptophyta</taxon>
        <taxon>Embryophyta</taxon>
        <taxon>Tracheophyta</taxon>
        <taxon>Spermatophyta</taxon>
        <taxon>Magnoliopsida</taxon>
        <taxon>eudicotyledons</taxon>
        <taxon>Gunneridae</taxon>
        <taxon>Pentapetalae</taxon>
        <taxon>rosids</taxon>
        <taxon>fabids</taxon>
        <taxon>Fabales</taxon>
        <taxon>Fabaceae</taxon>
        <taxon>Papilionoideae</taxon>
        <taxon>50 kb inversion clade</taxon>
        <taxon>NPAAA clade</taxon>
        <taxon>indigoferoid/millettioid clade</taxon>
        <taxon>Phaseoleae</taxon>
        <taxon>Clitoria</taxon>
    </lineage>
</organism>
<comment type="caution">
    <text evidence="9">The sequence shown here is derived from an EMBL/GenBank/DDBJ whole genome shotgun (WGS) entry which is preliminary data.</text>
</comment>
<dbReference type="InterPro" id="IPR000711">
    <property type="entry name" value="ATPase_OSCP/dsu"/>
</dbReference>
<dbReference type="PANTHER" id="PTHR11910">
    <property type="entry name" value="ATP SYNTHASE DELTA CHAIN"/>
    <property type="match status" value="1"/>
</dbReference>
<comment type="similarity">
    <text evidence="2">Belongs to the ATPase delta chain family.</text>
</comment>
<dbReference type="PROSITE" id="PS00389">
    <property type="entry name" value="ATPASE_DELTA"/>
    <property type="match status" value="1"/>
</dbReference>
<evidence type="ECO:0000256" key="8">
    <source>
        <dbReference type="ARBA" id="ARBA00023310"/>
    </source>
</evidence>
<dbReference type="AlphaFoldDB" id="A0AAN9FA48"/>
<evidence type="ECO:0000256" key="6">
    <source>
        <dbReference type="ARBA" id="ARBA00023065"/>
    </source>
</evidence>
<dbReference type="HAMAP" id="MF_01416">
    <property type="entry name" value="ATP_synth_delta_bact"/>
    <property type="match status" value="1"/>
</dbReference>
<dbReference type="GO" id="GO:0046933">
    <property type="term" value="F:proton-transporting ATP synthase activity, rotational mechanism"/>
    <property type="evidence" value="ECO:0007669"/>
    <property type="project" value="InterPro"/>
</dbReference>
<keyword evidence="10" id="KW-1185">Reference proteome</keyword>
<name>A0AAN9FA48_CLITE</name>
<protein>
    <submittedName>
        <fullName evidence="9">Uncharacterized protein</fullName>
    </submittedName>
</protein>
<sequence>MALCNRVRSGISLFNKLGSLGSQRSTLQRSLLAPSVLPLTSRNYANVPGLKEEKVQVPLALYGGSGNYATALYIAAVKAKAVEKVESEILQFAEAVKNSSKFSLFIKDLSVAKDVRVKAIQEICGEAKFSDVTKNFLVVVAENGRLKNIDTISKRFKELAMAYKGEVKATVTTVFPLPPEEEKALKETVQEIIGSGAKVHLEQKIDPSILGGLVLEFSQKVFDMSIKTRALQMERTLREPINISNI</sequence>
<dbReference type="PRINTS" id="PR00125">
    <property type="entry name" value="ATPASEDELTA"/>
</dbReference>
<evidence type="ECO:0000313" key="9">
    <source>
        <dbReference type="EMBL" id="KAK7271581.1"/>
    </source>
</evidence>
<evidence type="ECO:0000256" key="4">
    <source>
        <dbReference type="ARBA" id="ARBA00022448"/>
    </source>
</evidence>
<comment type="subcellular location">
    <subcellularLocation>
        <location evidence="1">Membrane</location>
    </subcellularLocation>
</comment>
<evidence type="ECO:0000313" key="10">
    <source>
        <dbReference type="Proteomes" id="UP001359559"/>
    </source>
</evidence>
<dbReference type="NCBIfam" id="TIGR01145">
    <property type="entry name" value="ATP_synt_delta"/>
    <property type="match status" value="1"/>
</dbReference>
<evidence type="ECO:0000256" key="1">
    <source>
        <dbReference type="ARBA" id="ARBA00004370"/>
    </source>
</evidence>
<dbReference type="Proteomes" id="UP001359559">
    <property type="component" value="Unassembled WGS sequence"/>
</dbReference>
<keyword evidence="7" id="KW-0472">Membrane</keyword>
<evidence type="ECO:0000256" key="2">
    <source>
        <dbReference type="ARBA" id="ARBA00007046"/>
    </source>
</evidence>
<keyword evidence="8" id="KW-0066">ATP synthesis</keyword>
<gene>
    <name evidence="9" type="ORF">RJT34_27607</name>
</gene>
<dbReference type="Gene3D" id="1.10.520.20">
    <property type="entry name" value="N-terminal domain of the delta subunit of the F1F0-ATP synthase"/>
    <property type="match status" value="1"/>
</dbReference>
<comment type="subunit">
    <text evidence="3">F-type ATPases have 2 components, CF(1) - the catalytic core - and CF(0) - the membrane proton channel. CF(1) has five subunits: alpha(3), beta(3), gamma(1), delta(1), epsilon(1). CF(0) has three main subunits: a, b and c.</text>
</comment>
<keyword evidence="6" id="KW-0406">Ion transport</keyword>
<keyword evidence="4" id="KW-0813">Transport</keyword>
<dbReference type="Pfam" id="PF00213">
    <property type="entry name" value="OSCP"/>
    <property type="match status" value="1"/>
</dbReference>
<proteinExistence type="inferred from homology"/>
<evidence type="ECO:0000256" key="3">
    <source>
        <dbReference type="ARBA" id="ARBA00011648"/>
    </source>
</evidence>
<dbReference type="GO" id="GO:0016020">
    <property type="term" value="C:membrane"/>
    <property type="evidence" value="ECO:0007669"/>
    <property type="project" value="UniProtKB-SubCell"/>
</dbReference>
<dbReference type="InterPro" id="IPR026015">
    <property type="entry name" value="ATP_synth_OSCP/delta_N_sf"/>
</dbReference>
<dbReference type="SUPFAM" id="SSF47928">
    <property type="entry name" value="N-terminal domain of the delta subunit of the F1F0-ATP synthase"/>
    <property type="match status" value="1"/>
</dbReference>
<dbReference type="EMBL" id="JAYKXN010000007">
    <property type="protein sequence ID" value="KAK7271581.1"/>
    <property type="molecule type" value="Genomic_DNA"/>
</dbReference>
<evidence type="ECO:0000256" key="5">
    <source>
        <dbReference type="ARBA" id="ARBA00022781"/>
    </source>
</evidence>
<evidence type="ECO:0000256" key="7">
    <source>
        <dbReference type="ARBA" id="ARBA00023136"/>
    </source>
</evidence>